<dbReference type="PANTHER" id="PTHR23282">
    <property type="entry name" value="APICAL ENDOSOMAL GLYCOPROTEIN PRECURSOR"/>
    <property type="match status" value="1"/>
</dbReference>
<dbReference type="PROSITE" id="PS50060">
    <property type="entry name" value="MAM_2"/>
    <property type="match status" value="1"/>
</dbReference>
<dbReference type="EMBL" id="CAJPWZ010001961">
    <property type="protein sequence ID" value="CAG2227339.1"/>
    <property type="molecule type" value="Genomic_DNA"/>
</dbReference>
<evidence type="ECO:0000259" key="1">
    <source>
        <dbReference type="PROSITE" id="PS50060"/>
    </source>
</evidence>
<keyword evidence="3" id="KW-1185">Reference proteome</keyword>
<evidence type="ECO:0000313" key="3">
    <source>
        <dbReference type="Proteomes" id="UP000683360"/>
    </source>
</evidence>
<dbReference type="CDD" id="cd06263">
    <property type="entry name" value="MAM"/>
    <property type="match status" value="1"/>
</dbReference>
<protein>
    <recommendedName>
        <fullName evidence="1">MAM domain-containing protein</fullName>
    </recommendedName>
</protein>
<dbReference type="SUPFAM" id="SSF49899">
    <property type="entry name" value="Concanavalin A-like lectins/glucanases"/>
    <property type="match status" value="1"/>
</dbReference>
<dbReference type="Gene3D" id="2.60.120.200">
    <property type="match status" value="1"/>
</dbReference>
<accession>A0A8S3TDX7</accession>
<sequence length="395" mass="44149">MITPTKGQCLSFWYNMYGMTVGNLTIYTGDNSTGSEQLDGAVCKISGNQGQLWKQKCVLLPDSKPINIVFEAETGDGYTGDIALDDVNLNFVCPCKALTCLNCPDIIHPRFCQHVRQCPSDEVCGLEKFVDSYGDVRYKLGCFLPSVYVSPEHNVTMVGFVSQQTAYVQMEFLVTIVNTQMYEVLLLLVFPQTIDPNCHSQQALIGTRQNGVLHKFSFSSHYNTSAQFSSKQYNIHFNQSVAMTSDGTFLHGVELSFSSKVSLYALTYCNKSSEKYSEGYMAIPTNFLSTKYIVPVYKPYSTSYHSLIVIAAFKPNTIVNIYQKRNGAKYSYINIVLHPYETYQISNSYDLSGTLITSTEPIAVVSGHVNNLIAAGGYNPLWKWCFHQISGIECM</sequence>
<dbReference type="OrthoDB" id="10005154at2759"/>
<organism evidence="2 3">
    <name type="scientific">Mytilus edulis</name>
    <name type="common">Blue mussel</name>
    <dbReference type="NCBI Taxonomy" id="6550"/>
    <lineage>
        <taxon>Eukaryota</taxon>
        <taxon>Metazoa</taxon>
        <taxon>Spiralia</taxon>
        <taxon>Lophotrochozoa</taxon>
        <taxon>Mollusca</taxon>
        <taxon>Bivalvia</taxon>
        <taxon>Autobranchia</taxon>
        <taxon>Pteriomorphia</taxon>
        <taxon>Mytilida</taxon>
        <taxon>Mytiloidea</taxon>
        <taxon>Mytilidae</taxon>
        <taxon>Mytilinae</taxon>
        <taxon>Mytilus</taxon>
    </lineage>
</organism>
<dbReference type="GO" id="GO:0016020">
    <property type="term" value="C:membrane"/>
    <property type="evidence" value="ECO:0007669"/>
    <property type="project" value="InterPro"/>
</dbReference>
<comment type="caution">
    <text evidence="2">The sequence shown here is derived from an EMBL/GenBank/DDBJ whole genome shotgun (WGS) entry which is preliminary data.</text>
</comment>
<dbReference type="AlphaFoldDB" id="A0A8S3TDX7"/>
<dbReference type="InterPro" id="IPR000998">
    <property type="entry name" value="MAM_dom"/>
</dbReference>
<reference evidence="2" key="1">
    <citation type="submission" date="2021-03" db="EMBL/GenBank/DDBJ databases">
        <authorList>
            <person name="Bekaert M."/>
        </authorList>
    </citation>
    <scope>NUCLEOTIDE SEQUENCE</scope>
</reference>
<dbReference type="InterPro" id="IPR051560">
    <property type="entry name" value="MAM_domain-containing"/>
</dbReference>
<dbReference type="Pfam" id="PF17517">
    <property type="entry name" value="IgGFc_binding"/>
    <property type="match status" value="1"/>
</dbReference>
<dbReference type="InterPro" id="IPR035234">
    <property type="entry name" value="IgGFc-bd_N"/>
</dbReference>
<proteinExistence type="predicted"/>
<name>A0A8S3TDX7_MYTED</name>
<dbReference type="Pfam" id="PF00629">
    <property type="entry name" value="MAM"/>
    <property type="match status" value="1"/>
</dbReference>
<dbReference type="InterPro" id="IPR013320">
    <property type="entry name" value="ConA-like_dom_sf"/>
</dbReference>
<gene>
    <name evidence="2" type="ORF">MEDL_40371</name>
</gene>
<evidence type="ECO:0000313" key="2">
    <source>
        <dbReference type="EMBL" id="CAG2227339.1"/>
    </source>
</evidence>
<feature type="domain" description="MAM" evidence="1">
    <location>
        <begin position="1"/>
        <end position="97"/>
    </location>
</feature>
<dbReference type="Proteomes" id="UP000683360">
    <property type="component" value="Unassembled WGS sequence"/>
</dbReference>
<dbReference type="PANTHER" id="PTHR23282:SF101">
    <property type="entry name" value="MAM DOMAIN-CONTAINING PROTEIN"/>
    <property type="match status" value="1"/>
</dbReference>